<feature type="signal peptide" evidence="1">
    <location>
        <begin position="1"/>
        <end position="23"/>
    </location>
</feature>
<accession>A0A101HI31</accession>
<dbReference type="EMBL" id="LGGN01000147">
    <property type="protein sequence ID" value="KUK77270.1"/>
    <property type="molecule type" value="Genomic_DNA"/>
</dbReference>
<proteinExistence type="predicted"/>
<dbReference type="Pfam" id="PF25788">
    <property type="entry name" value="Ig_Rha78A_N"/>
    <property type="match status" value="1"/>
</dbReference>
<keyword evidence="1" id="KW-0732">Signal</keyword>
<dbReference type="InterPro" id="IPR013783">
    <property type="entry name" value="Ig-like_fold"/>
</dbReference>
<name>A0A101HI31_9BACT</name>
<evidence type="ECO:0000256" key="1">
    <source>
        <dbReference type="SAM" id="SignalP"/>
    </source>
</evidence>
<sequence length="109" mass="12205">MKMMKFTTAIALVILLSAGSLHAHSESSITPFQLTCEYLTNPTGLDILRPRFSWKLTATDKTAFGQRQSAYRILVSSGKESLDTSQADMWDSGWVQSDDMQLIRYNGKP</sequence>
<reference evidence="3" key="1">
    <citation type="journal article" date="2015" name="MBio">
        <title>Genome-Resolved Metagenomic Analysis Reveals Roles for Candidate Phyla and Other Microbial Community Members in Biogeochemical Transformations in Oil Reservoirs.</title>
        <authorList>
            <person name="Hu P."/>
            <person name="Tom L."/>
            <person name="Singh A."/>
            <person name="Thomas B.C."/>
            <person name="Baker B.J."/>
            <person name="Piceno Y.M."/>
            <person name="Andersen G.L."/>
            <person name="Banfield J.F."/>
        </authorList>
    </citation>
    <scope>NUCLEOTIDE SEQUENCE [LARGE SCALE GENOMIC DNA]</scope>
</reference>
<dbReference type="Gene3D" id="2.60.40.10">
    <property type="entry name" value="Immunoglobulins"/>
    <property type="match status" value="1"/>
</dbReference>
<comment type="caution">
    <text evidence="2">The sequence shown here is derived from an EMBL/GenBank/DDBJ whole genome shotgun (WGS) entry which is preliminary data.</text>
</comment>
<organism evidence="2 3">
    <name type="scientific">Proteiniphilum acetatigenes</name>
    <dbReference type="NCBI Taxonomy" id="294710"/>
    <lineage>
        <taxon>Bacteria</taxon>
        <taxon>Pseudomonadati</taxon>
        <taxon>Bacteroidota</taxon>
        <taxon>Bacteroidia</taxon>
        <taxon>Bacteroidales</taxon>
        <taxon>Dysgonomonadaceae</taxon>
        <taxon>Proteiniphilum</taxon>
    </lineage>
</organism>
<evidence type="ECO:0000313" key="3">
    <source>
        <dbReference type="Proteomes" id="UP000053860"/>
    </source>
</evidence>
<evidence type="ECO:0000313" key="2">
    <source>
        <dbReference type="EMBL" id="KUK77270.1"/>
    </source>
</evidence>
<dbReference type="PANTHER" id="PTHR33307">
    <property type="entry name" value="ALPHA-RHAMNOSIDASE (EUROFUNG)"/>
    <property type="match status" value="1"/>
</dbReference>
<protein>
    <submittedName>
        <fullName evidence="2">Alpha-L-rhamnosidase</fullName>
    </submittedName>
</protein>
<dbReference type="AlphaFoldDB" id="A0A101HI31"/>
<dbReference type="Proteomes" id="UP000053860">
    <property type="component" value="Unassembled WGS sequence"/>
</dbReference>
<dbReference type="PANTHER" id="PTHR33307:SF6">
    <property type="entry name" value="ALPHA-RHAMNOSIDASE (EUROFUNG)-RELATED"/>
    <property type="match status" value="1"/>
</dbReference>
<feature type="chain" id="PRO_5007096924" evidence="1">
    <location>
        <begin position="24"/>
        <end position="109"/>
    </location>
</feature>
<gene>
    <name evidence="2" type="ORF">XD92_0853</name>
</gene>
<dbReference type="InterPro" id="IPR016007">
    <property type="entry name" value="Alpha_rhamnosid"/>
</dbReference>